<feature type="non-terminal residue" evidence="5">
    <location>
        <position position="80"/>
    </location>
</feature>
<dbReference type="PANTHER" id="PTHR46300:SF5">
    <property type="entry name" value="CYTOCHROME P450"/>
    <property type="match status" value="1"/>
</dbReference>
<evidence type="ECO:0000256" key="3">
    <source>
        <dbReference type="ARBA" id="ARBA00023002"/>
    </source>
</evidence>
<dbReference type="EMBL" id="JAULSN010000003">
    <property type="protein sequence ID" value="KAK3375854.1"/>
    <property type="molecule type" value="Genomic_DNA"/>
</dbReference>
<dbReference type="Gene3D" id="1.10.630.10">
    <property type="entry name" value="Cytochrome P450"/>
    <property type="match status" value="1"/>
</dbReference>
<keyword evidence="3" id="KW-0560">Oxidoreductase</keyword>
<reference evidence="5" key="1">
    <citation type="journal article" date="2023" name="Mol. Phylogenet. Evol.">
        <title>Genome-scale phylogeny and comparative genomics of the fungal order Sordariales.</title>
        <authorList>
            <person name="Hensen N."/>
            <person name="Bonometti L."/>
            <person name="Westerberg I."/>
            <person name="Brannstrom I.O."/>
            <person name="Guillou S."/>
            <person name="Cros-Aarteil S."/>
            <person name="Calhoun S."/>
            <person name="Haridas S."/>
            <person name="Kuo A."/>
            <person name="Mondo S."/>
            <person name="Pangilinan J."/>
            <person name="Riley R."/>
            <person name="LaButti K."/>
            <person name="Andreopoulos B."/>
            <person name="Lipzen A."/>
            <person name="Chen C."/>
            <person name="Yan M."/>
            <person name="Daum C."/>
            <person name="Ng V."/>
            <person name="Clum A."/>
            <person name="Steindorff A."/>
            <person name="Ohm R.A."/>
            <person name="Martin F."/>
            <person name="Silar P."/>
            <person name="Natvig D.O."/>
            <person name="Lalanne C."/>
            <person name="Gautier V."/>
            <person name="Ament-Velasquez S.L."/>
            <person name="Kruys A."/>
            <person name="Hutchinson M.I."/>
            <person name="Powell A.J."/>
            <person name="Barry K."/>
            <person name="Miller A.N."/>
            <person name="Grigoriev I.V."/>
            <person name="Debuchy R."/>
            <person name="Gladieux P."/>
            <person name="Hiltunen Thoren M."/>
            <person name="Johannesson H."/>
        </authorList>
    </citation>
    <scope>NUCLEOTIDE SEQUENCE</scope>
    <source>
        <strain evidence="5">CBS 958.72</strain>
    </source>
</reference>
<dbReference type="GO" id="GO:0020037">
    <property type="term" value="F:heme binding"/>
    <property type="evidence" value="ECO:0007669"/>
    <property type="project" value="InterPro"/>
</dbReference>
<dbReference type="GO" id="GO:0004497">
    <property type="term" value="F:monooxygenase activity"/>
    <property type="evidence" value="ECO:0007669"/>
    <property type="project" value="InterPro"/>
</dbReference>
<dbReference type="GO" id="GO:0016705">
    <property type="term" value="F:oxidoreductase activity, acting on paired donors, with incorporation or reduction of molecular oxygen"/>
    <property type="evidence" value="ECO:0007669"/>
    <property type="project" value="InterPro"/>
</dbReference>
<accession>A0AAE0NAW7</accession>
<comment type="caution">
    <text evidence="5">The sequence shown here is derived from an EMBL/GenBank/DDBJ whole genome shotgun (WGS) entry which is preliminary data.</text>
</comment>
<dbReference type="InterPro" id="IPR050364">
    <property type="entry name" value="Cytochrome_P450_fung"/>
</dbReference>
<dbReference type="GO" id="GO:0005506">
    <property type="term" value="F:iron ion binding"/>
    <property type="evidence" value="ECO:0007669"/>
    <property type="project" value="InterPro"/>
</dbReference>
<comment type="similarity">
    <text evidence="1">Belongs to the cytochrome P450 family.</text>
</comment>
<feature type="non-terminal residue" evidence="5">
    <location>
        <position position="1"/>
    </location>
</feature>
<evidence type="ECO:0000256" key="1">
    <source>
        <dbReference type="ARBA" id="ARBA00010617"/>
    </source>
</evidence>
<evidence type="ECO:0000313" key="5">
    <source>
        <dbReference type="EMBL" id="KAK3375854.1"/>
    </source>
</evidence>
<dbReference type="InterPro" id="IPR036396">
    <property type="entry name" value="Cyt_P450_sf"/>
</dbReference>
<reference evidence="5" key="2">
    <citation type="submission" date="2023-06" db="EMBL/GenBank/DDBJ databases">
        <authorList>
            <consortium name="Lawrence Berkeley National Laboratory"/>
            <person name="Haridas S."/>
            <person name="Hensen N."/>
            <person name="Bonometti L."/>
            <person name="Westerberg I."/>
            <person name="Brannstrom I.O."/>
            <person name="Guillou S."/>
            <person name="Cros-Aarteil S."/>
            <person name="Calhoun S."/>
            <person name="Kuo A."/>
            <person name="Mondo S."/>
            <person name="Pangilinan J."/>
            <person name="Riley R."/>
            <person name="Labutti K."/>
            <person name="Andreopoulos B."/>
            <person name="Lipzen A."/>
            <person name="Chen C."/>
            <person name="Yanf M."/>
            <person name="Daum C."/>
            <person name="Ng V."/>
            <person name="Clum A."/>
            <person name="Steindorff A."/>
            <person name="Ohm R."/>
            <person name="Martin F."/>
            <person name="Silar P."/>
            <person name="Natvig D."/>
            <person name="Lalanne C."/>
            <person name="Gautier V."/>
            <person name="Ament-Velasquez S.L."/>
            <person name="Kruys A."/>
            <person name="Hutchinson M.I."/>
            <person name="Powell A.J."/>
            <person name="Barry K."/>
            <person name="Miller A.N."/>
            <person name="Grigoriev I.V."/>
            <person name="Debuchy R."/>
            <person name="Gladieux P."/>
            <person name="Thoren M.H."/>
            <person name="Johannesson H."/>
        </authorList>
    </citation>
    <scope>NUCLEOTIDE SEQUENCE</scope>
    <source>
        <strain evidence="5">CBS 958.72</strain>
    </source>
</reference>
<keyword evidence="2" id="KW-0479">Metal-binding</keyword>
<organism evidence="5 6">
    <name type="scientific">Lasiosphaeria ovina</name>
    <dbReference type="NCBI Taxonomy" id="92902"/>
    <lineage>
        <taxon>Eukaryota</taxon>
        <taxon>Fungi</taxon>
        <taxon>Dikarya</taxon>
        <taxon>Ascomycota</taxon>
        <taxon>Pezizomycotina</taxon>
        <taxon>Sordariomycetes</taxon>
        <taxon>Sordariomycetidae</taxon>
        <taxon>Sordariales</taxon>
        <taxon>Lasiosphaeriaceae</taxon>
        <taxon>Lasiosphaeria</taxon>
    </lineage>
</organism>
<evidence type="ECO:0000256" key="4">
    <source>
        <dbReference type="ARBA" id="ARBA00023004"/>
    </source>
</evidence>
<sequence>PPAPPAPPPGEPLIGHLRVVPTEHPESQYTQWGKDYGSDILHFSVLGRSIVVLNSVEAARDLLDKRGANYADRPRFVLFE</sequence>
<keyword evidence="4" id="KW-0408">Iron</keyword>
<name>A0AAE0NAW7_9PEZI</name>
<evidence type="ECO:0000256" key="2">
    <source>
        <dbReference type="ARBA" id="ARBA00022723"/>
    </source>
</evidence>
<dbReference type="SUPFAM" id="SSF48264">
    <property type="entry name" value="Cytochrome P450"/>
    <property type="match status" value="1"/>
</dbReference>
<evidence type="ECO:0000313" key="6">
    <source>
        <dbReference type="Proteomes" id="UP001287356"/>
    </source>
</evidence>
<dbReference type="AlphaFoldDB" id="A0AAE0NAW7"/>
<dbReference type="Proteomes" id="UP001287356">
    <property type="component" value="Unassembled WGS sequence"/>
</dbReference>
<dbReference type="PANTHER" id="PTHR46300">
    <property type="entry name" value="P450, PUTATIVE (EUROFUNG)-RELATED-RELATED"/>
    <property type="match status" value="1"/>
</dbReference>
<proteinExistence type="inferred from homology"/>
<gene>
    <name evidence="5" type="ORF">B0T24DRAFT_490609</name>
</gene>
<protein>
    <submittedName>
        <fullName evidence="5">Uncharacterized protein</fullName>
    </submittedName>
</protein>
<keyword evidence="6" id="KW-1185">Reference proteome</keyword>